<protein>
    <submittedName>
        <fullName evidence="1">Uncharacterized protein</fullName>
    </submittedName>
</protein>
<reference evidence="1 2" key="1">
    <citation type="submission" date="2019-03" db="EMBL/GenBank/DDBJ databases">
        <title>Efficiently degradation of phenoxyalkanoic acid herbicides by Cupriavidus oxalaticus strain X32.</title>
        <authorList>
            <person name="Sheng X."/>
        </authorList>
    </citation>
    <scope>NUCLEOTIDE SEQUENCE [LARGE SCALE GENOMIC DNA]</scope>
    <source>
        <strain evidence="1 2">X32</strain>
        <plasmid evidence="1 2">unnamed1</plasmid>
    </source>
</reference>
<evidence type="ECO:0000313" key="1">
    <source>
        <dbReference type="EMBL" id="QBY55839.1"/>
    </source>
</evidence>
<sequence length="69" mass="7687">MRLSRNARLIITKLLFYDTPPACRAERVNGVQDAHLLAARFELVKPHPVLGDAGRCASSFIGLMSTTRY</sequence>
<dbReference type="AlphaFoldDB" id="A0A4P7LLZ2"/>
<accession>A0A4P7LLZ2</accession>
<dbReference type="EMBL" id="CP038636">
    <property type="protein sequence ID" value="QBY55839.1"/>
    <property type="molecule type" value="Genomic_DNA"/>
</dbReference>
<evidence type="ECO:0000313" key="2">
    <source>
        <dbReference type="Proteomes" id="UP000295294"/>
    </source>
</evidence>
<dbReference type="Proteomes" id="UP000295294">
    <property type="component" value="Plasmid unnamed1"/>
</dbReference>
<dbReference type="RefSeq" id="WP_135707031.1">
    <property type="nucleotide sequence ID" value="NZ_CP038636.1"/>
</dbReference>
<dbReference type="KEGG" id="cox:E0W60_33340"/>
<organism evidence="1 2">
    <name type="scientific">Cupriavidus oxalaticus</name>
    <dbReference type="NCBI Taxonomy" id="96344"/>
    <lineage>
        <taxon>Bacteria</taxon>
        <taxon>Pseudomonadati</taxon>
        <taxon>Pseudomonadota</taxon>
        <taxon>Betaproteobacteria</taxon>
        <taxon>Burkholderiales</taxon>
        <taxon>Burkholderiaceae</taxon>
        <taxon>Cupriavidus</taxon>
    </lineage>
</organism>
<gene>
    <name evidence="1" type="ORF">E0W60_33340</name>
</gene>
<keyword evidence="1" id="KW-0614">Plasmid</keyword>
<name>A0A4P7LLZ2_9BURK</name>
<proteinExistence type="predicted"/>
<geneLocation type="plasmid" evidence="1">
    <name>unnamed1</name>
</geneLocation>